<evidence type="ECO:0008006" key="2">
    <source>
        <dbReference type="Google" id="ProtNLM"/>
    </source>
</evidence>
<reference evidence="1" key="1">
    <citation type="submission" date="2013-12" db="EMBL/GenBank/DDBJ databases">
        <title>The Genome Sequence of Aphanomyces astaci APO3.</title>
        <authorList>
            <consortium name="The Broad Institute Genomics Platform"/>
            <person name="Russ C."/>
            <person name="Tyler B."/>
            <person name="van West P."/>
            <person name="Dieguez-Uribeondo J."/>
            <person name="Young S.K."/>
            <person name="Zeng Q."/>
            <person name="Gargeya S."/>
            <person name="Fitzgerald M."/>
            <person name="Abouelleil A."/>
            <person name="Alvarado L."/>
            <person name="Chapman S.B."/>
            <person name="Gainer-Dewar J."/>
            <person name="Goldberg J."/>
            <person name="Griggs A."/>
            <person name="Gujja S."/>
            <person name="Hansen M."/>
            <person name="Howarth C."/>
            <person name="Imamovic A."/>
            <person name="Ireland A."/>
            <person name="Larimer J."/>
            <person name="McCowan C."/>
            <person name="Murphy C."/>
            <person name="Pearson M."/>
            <person name="Poon T.W."/>
            <person name="Priest M."/>
            <person name="Roberts A."/>
            <person name="Saif S."/>
            <person name="Shea T."/>
            <person name="Sykes S."/>
            <person name="Wortman J."/>
            <person name="Nusbaum C."/>
            <person name="Birren B."/>
        </authorList>
    </citation>
    <scope>NUCLEOTIDE SEQUENCE [LARGE SCALE GENOMIC DNA]</scope>
    <source>
        <strain evidence="1">APO3</strain>
    </source>
</reference>
<proteinExistence type="predicted"/>
<name>W4GH03_APHAT</name>
<sequence length="128" mass="14301">MKAAKTMVRCRDGCGDYGIQELEYICVDCDTRRRLHQVKPATVVSEPLPCKPIPRPSGKDAWHAFQALGREQDAAVVRAEVATFEETFANARQISTALKHYMLATNSQEEVDNSVWIQHSQGKKKGLA</sequence>
<dbReference type="OrthoDB" id="76157at2759"/>
<organism evidence="1">
    <name type="scientific">Aphanomyces astaci</name>
    <name type="common">Crayfish plague agent</name>
    <dbReference type="NCBI Taxonomy" id="112090"/>
    <lineage>
        <taxon>Eukaryota</taxon>
        <taxon>Sar</taxon>
        <taxon>Stramenopiles</taxon>
        <taxon>Oomycota</taxon>
        <taxon>Saprolegniomycetes</taxon>
        <taxon>Saprolegniales</taxon>
        <taxon>Verrucalvaceae</taxon>
        <taxon>Aphanomyces</taxon>
    </lineage>
</organism>
<dbReference type="AlphaFoldDB" id="W4GH03"/>
<dbReference type="VEuPathDB" id="FungiDB:H257_08415"/>
<dbReference type="EMBL" id="KI913131">
    <property type="protein sequence ID" value="ETV78238.1"/>
    <property type="molecule type" value="Genomic_DNA"/>
</dbReference>
<dbReference type="GeneID" id="20810411"/>
<accession>W4GH03</accession>
<evidence type="ECO:0000313" key="1">
    <source>
        <dbReference type="EMBL" id="ETV78238.1"/>
    </source>
</evidence>
<gene>
    <name evidence="1" type="ORF">H257_08415</name>
</gene>
<dbReference type="RefSeq" id="XP_009832575.1">
    <property type="nucleotide sequence ID" value="XM_009834273.1"/>
</dbReference>
<protein>
    <recommendedName>
        <fullName evidence="2">A20-type domain-containing protein</fullName>
    </recommendedName>
</protein>